<dbReference type="GO" id="GO:0000271">
    <property type="term" value="P:polysaccharide biosynthetic process"/>
    <property type="evidence" value="ECO:0007669"/>
    <property type="project" value="TreeGrafter"/>
</dbReference>
<dbReference type="GO" id="GO:0030170">
    <property type="term" value="F:pyridoxal phosphate binding"/>
    <property type="evidence" value="ECO:0007669"/>
    <property type="project" value="TreeGrafter"/>
</dbReference>
<dbReference type="InterPro" id="IPR000653">
    <property type="entry name" value="DegT/StrS_aminotransferase"/>
</dbReference>
<accession>A0A6M3KTU9</accession>
<dbReference type="GO" id="GO:0008483">
    <property type="term" value="F:transaminase activity"/>
    <property type="evidence" value="ECO:0007669"/>
    <property type="project" value="UniProtKB-KW"/>
</dbReference>
<dbReference type="InterPro" id="IPR015421">
    <property type="entry name" value="PyrdxlP-dep_Trfase_major"/>
</dbReference>
<dbReference type="Pfam" id="PF01041">
    <property type="entry name" value="DegT_DnrJ_EryC1"/>
    <property type="match status" value="2"/>
</dbReference>
<organism evidence="1">
    <name type="scientific">viral metagenome</name>
    <dbReference type="NCBI Taxonomy" id="1070528"/>
    <lineage>
        <taxon>unclassified sequences</taxon>
        <taxon>metagenomes</taxon>
        <taxon>organismal metagenomes</taxon>
    </lineage>
</organism>
<name>A0A6M3KTU9_9ZZZZ</name>
<dbReference type="PANTHER" id="PTHR30244:SF34">
    <property type="entry name" value="DTDP-4-AMINO-4,6-DIDEOXYGALACTOSE TRANSAMINASE"/>
    <property type="match status" value="1"/>
</dbReference>
<protein>
    <submittedName>
        <fullName evidence="1">Putative DegT/DnrJ/EryC1/StrS aminotransferase family protein</fullName>
    </submittedName>
</protein>
<evidence type="ECO:0000313" key="1">
    <source>
        <dbReference type="EMBL" id="QJA85456.1"/>
    </source>
</evidence>
<dbReference type="SUPFAM" id="SSF53383">
    <property type="entry name" value="PLP-dependent transferases"/>
    <property type="match status" value="1"/>
</dbReference>
<gene>
    <name evidence="1" type="ORF">MM415B02220_0012</name>
</gene>
<dbReference type="Gene3D" id="3.40.640.10">
    <property type="entry name" value="Type I PLP-dependent aspartate aminotransferase-like (Major domain)"/>
    <property type="match status" value="2"/>
</dbReference>
<reference evidence="1" key="1">
    <citation type="submission" date="2020-03" db="EMBL/GenBank/DDBJ databases">
        <title>The deep terrestrial virosphere.</title>
        <authorList>
            <person name="Holmfeldt K."/>
            <person name="Nilsson E."/>
            <person name="Simone D."/>
            <person name="Lopez-Fernandez M."/>
            <person name="Wu X."/>
            <person name="de Brujin I."/>
            <person name="Lundin D."/>
            <person name="Andersson A."/>
            <person name="Bertilsson S."/>
            <person name="Dopson M."/>
        </authorList>
    </citation>
    <scope>NUCLEOTIDE SEQUENCE</scope>
    <source>
        <strain evidence="1">MM415B02220</strain>
    </source>
</reference>
<dbReference type="InterPro" id="IPR015424">
    <property type="entry name" value="PyrdxlP-dep_Trfase"/>
</dbReference>
<keyword evidence="1" id="KW-0032">Aminotransferase</keyword>
<proteinExistence type="predicted"/>
<dbReference type="PANTHER" id="PTHR30244">
    <property type="entry name" value="TRANSAMINASE"/>
    <property type="match status" value="1"/>
</dbReference>
<keyword evidence="1" id="KW-0808">Transferase</keyword>
<dbReference type="AlphaFoldDB" id="A0A6M3KTU9"/>
<sequence length="197" mass="22771">MYERNDVIRQFEKTIAKYAGAKYGVAVESCSSALFLSCLYCKVKEVTIPKKTYFSVPCGIIHAGGKVKFEDLEWSGAYQLKPYPIWDSAVRFKKDMYVPGTYYCLSFQTSKHLPIGRGGMILTDDDKSVEWFQRMRFDGRTEIPKEQDTVKLIGFNLYMTSEQAARGLELFYWRAFNKDLQDIKQPYMDLSTVEAYA</sequence>
<dbReference type="EMBL" id="MT142575">
    <property type="protein sequence ID" value="QJA85456.1"/>
    <property type="molecule type" value="Genomic_DNA"/>
</dbReference>